<dbReference type="Gene3D" id="3.30.300.20">
    <property type="match status" value="1"/>
</dbReference>
<reference evidence="1 3" key="1">
    <citation type="submission" date="2015-11" db="EMBL/GenBank/DDBJ databases">
        <title>Genomic analysis of 38 Legionella species identifies large and diverse effector repertoires.</title>
        <authorList>
            <person name="Burstein D."/>
            <person name="Amaro F."/>
            <person name="Zusman T."/>
            <person name="Lifshitz Z."/>
            <person name="Cohen O."/>
            <person name="Gilbert J.A."/>
            <person name="Pupko T."/>
            <person name="Shuman H.A."/>
            <person name="Segal G."/>
        </authorList>
    </citation>
    <scope>NUCLEOTIDE SEQUENCE [LARGE SCALE GENOMIC DNA]</scope>
    <source>
        <strain evidence="1 3">ATCC 43877</strain>
    </source>
</reference>
<dbReference type="PANTHER" id="PTHR39624">
    <property type="entry name" value="PROTEIN INVOLVED IN RIMO-MEDIATED BETA-METHYLTHIOLATION OF RIBOSOMAL PROTEIN S12 YCAO"/>
    <property type="match status" value="1"/>
</dbReference>
<evidence type="ECO:0000313" key="4">
    <source>
        <dbReference type="Proteomes" id="UP000254040"/>
    </source>
</evidence>
<dbReference type="InterPro" id="IPR003718">
    <property type="entry name" value="OsmC/Ohr_fam"/>
</dbReference>
<dbReference type="SUPFAM" id="SSF82784">
    <property type="entry name" value="OsmC-like"/>
    <property type="match status" value="1"/>
</dbReference>
<reference evidence="2 4" key="2">
    <citation type="submission" date="2018-06" db="EMBL/GenBank/DDBJ databases">
        <authorList>
            <consortium name="Pathogen Informatics"/>
            <person name="Doyle S."/>
        </authorList>
    </citation>
    <scope>NUCLEOTIDE SEQUENCE [LARGE SCALE GENOMIC DNA]</scope>
    <source>
        <strain evidence="2 4">NCTC12239</strain>
    </source>
</reference>
<organism evidence="2 4">
    <name type="scientific">Legionella moravica</name>
    <dbReference type="NCBI Taxonomy" id="39962"/>
    <lineage>
        <taxon>Bacteria</taxon>
        <taxon>Pseudomonadati</taxon>
        <taxon>Pseudomonadota</taxon>
        <taxon>Gammaproteobacteria</taxon>
        <taxon>Legionellales</taxon>
        <taxon>Legionellaceae</taxon>
        <taxon>Legionella</taxon>
    </lineage>
</organism>
<evidence type="ECO:0000313" key="3">
    <source>
        <dbReference type="Proteomes" id="UP000054985"/>
    </source>
</evidence>
<dbReference type="Proteomes" id="UP000254040">
    <property type="component" value="Unassembled WGS sequence"/>
</dbReference>
<dbReference type="EMBL" id="LNYN01000013">
    <property type="protein sequence ID" value="KTD37404.1"/>
    <property type="molecule type" value="Genomic_DNA"/>
</dbReference>
<gene>
    <name evidence="1" type="ORF">Lmor_0596</name>
    <name evidence="2" type="ORF">NCTC12239_02060</name>
</gene>
<dbReference type="PANTHER" id="PTHR39624:SF2">
    <property type="entry name" value="OSMC-LIKE PROTEIN"/>
    <property type="match status" value="1"/>
</dbReference>
<accession>A0A378K0G3</accession>
<name>A0A378K0G3_9GAMM</name>
<keyword evidence="3" id="KW-1185">Reference proteome</keyword>
<dbReference type="InterPro" id="IPR036102">
    <property type="entry name" value="OsmC/Ohrsf"/>
</dbReference>
<proteinExistence type="predicted"/>
<dbReference type="Proteomes" id="UP000054985">
    <property type="component" value="Unassembled WGS sequence"/>
</dbReference>
<sequence>METIVSESGTGKFSQEIRIGAHALKADEPLASGGNDTGPSPYDLLLAGLGSCTSMTLRMYADFKKIPLRKVIVRLQHEKIYAEDCADCENKNSKMDHIIRKIELQGDLTEIQRQKLLEMADKCPVHRTLTSKLFITTELVPEG</sequence>
<dbReference type="AlphaFoldDB" id="A0A378K0G3"/>
<dbReference type="InterPro" id="IPR015946">
    <property type="entry name" value="KH_dom-like_a/b"/>
</dbReference>
<dbReference type="Pfam" id="PF02566">
    <property type="entry name" value="OsmC"/>
    <property type="match status" value="1"/>
</dbReference>
<dbReference type="RefSeq" id="WP_035922375.1">
    <property type="nucleotide sequence ID" value="NZ_CAAAJG010000011.1"/>
</dbReference>
<protein>
    <submittedName>
        <fullName evidence="2">OsmC-like protein</fullName>
    </submittedName>
</protein>
<dbReference type="STRING" id="39962.Lmor_0596"/>
<evidence type="ECO:0000313" key="2">
    <source>
        <dbReference type="EMBL" id="STX63118.1"/>
    </source>
</evidence>
<dbReference type="EMBL" id="UGOG01000001">
    <property type="protein sequence ID" value="STX63118.1"/>
    <property type="molecule type" value="Genomic_DNA"/>
</dbReference>
<evidence type="ECO:0000313" key="1">
    <source>
        <dbReference type="EMBL" id="KTD37404.1"/>
    </source>
</evidence>